<dbReference type="AlphaFoldDB" id="A0A2S1RAG6"/>
<reference evidence="1 2" key="1">
    <citation type="submission" date="2016-04" db="EMBL/GenBank/DDBJ databases">
        <title>Complete genome sequence of Dietzia lutea YIM 80766T, a strain isolated from desert soil in Egypt.</title>
        <authorList>
            <person name="Zhao J."/>
            <person name="Hu B."/>
            <person name="Geng S."/>
            <person name="Nie Y."/>
            <person name="Tang Y."/>
        </authorList>
    </citation>
    <scope>NUCLEOTIDE SEQUENCE [LARGE SCALE GENOMIC DNA]</scope>
    <source>
        <strain evidence="1 2">YIM 80766</strain>
    </source>
</reference>
<evidence type="ECO:0000313" key="1">
    <source>
        <dbReference type="EMBL" id="AWH93280.1"/>
    </source>
</evidence>
<keyword evidence="2" id="KW-1185">Reference proteome</keyword>
<dbReference type="RefSeq" id="WP_108848631.1">
    <property type="nucleotide sequence ID" value="NZ_CP015449.1"/>
</dbReference>
<dbReference type="Proteomes" id="UP000244928">
    <property type="component" value="Chromosome"/>
</dbReference>
<sequence length="141" mass="15839">MDDSPITDFEEARCLQLLASASLGRLVTVTGGRAEIFPVNYAMSRDGKIFFRTAEGSKLAGLTVHPEVLFEVDHVEGRHAWSVVVRGRARRLDSFDEINGAEELDLKPWIPTLKYNFVEITPEHLTGLGFEFGEEPERYQG</sequence>
<dbReference type="SUPFAM" id="SSF50475">
    <property type="entry name" value="FMN-binding split barrel"/>
    <property type="match status" value="1"/>
</dbReference>
<proteinExistence type="predicted"/>
<evidence type="ECO:0000313" key="2">
    <source>
        <dbReference type="Proteomes" id="UP000244928"/>
    </source>
</evidence>
<dbReference type="Pfam" id="PF12900">
    <property type="entry name" value="Pyridox_ox_2"/>
    <property type="match status" value="1"/>
</dbReference>
<dbReference type="KEGG" id="dlu:A6035_15040"/>
<accession>A0A2S1RAG6</accession>
<dbReference type="InterPro" id="IPR012349">
    <property type="entry name" value="Split_barrel_FMN-bd"/>
</dbReference>
<dbReference type="OrthoDB" id="7062584at2"/>
<dbReference type="InterPro" id="IPR024747">
    <property type="entry name" value="Pyridox_Oxase-rel"/>
</dbReference>
<gene>
    <name evidence="1" type="ORF">A6035_15040</name>
</gene>
<organism evidence="1 2">
    <name type="scientific">Dietzia lutea</name>
    <dbReference type="NCBI Taxonomy" id="546160"/>
    <lineage>
        <taxon>Bacteria</taxon>
        <taxon>Bacillati</taxon>
        <taxon>Actinomycetota</taxon>
        <taxon>Actinomycetes</taxon>
        <taxon>Mycobacteriales</taxon>
        <taxon>Dietziaceae</taxon>
        <taxon>Dietzia</taxon>
    </lineage>
</organism>
<dbReference type="Gene3D" id="2.30.110.10">
    <property type="entry name" value="Electron Transport, Fmn-binding Protein, Chain A"/>
    <property type="match status" value="1"/>
</dbReference>
<protein>
    <submittedName>
        <fullName evidence="1">Pyridoxamine 5-phosphate oxidase</fullName>
    </submittedName>
</protein>
<dbReference type="EMBL" id="CP015449">
    <property type="protein sequence ID" value="AWH93280.1"/>
    <property type="molecule type" value="Genomic_DNA"/>
</dbReference>
<name>A0A2S1RAG6_9ACTN</name>